<dbReference type="PANTHER" id="PTHR34847:SF1">
    <property type="entry name" value="NODULATION PROTEIN U"/>
    <property type="match status" value="1"/>
</dbReference>
<evidence type="ECO:0000259" key="2">
    <source>
        <dbReference type="Pfam" id="PF02543"/>
    </source>
</evidence>
<evidence type="ECO:0000313" key="4">
    <source>
        <dbReference type="EMBL" id="MBC8544811.1"/>
    </source>
</evidence>
<reference evidence="4" key="1">
    <citation type="submission" date="2020-08" db="EMBL/GenBank/DDBJ databases">
        <title>Genome public.</title>
        <authorList>
            <person name="Liu C."/>
            <person name="Sun Q."/>
        </authorList>
    </citation>
    <scope>NUCLEOTIDE SEQUENCE</scope>
    <source>
        <strain evidence="4">NSJ-32</strain>
    </source>
</reference>
<dbReference type="PANTHER" id="PTHR34847">
    <property type="entry name" value="NODULATION PROTEIN U"/>
    <property type="match status" value="1"/>
</dbReference>
<proteinExistence type="inferred from homology"/>
<dbReference type="InterPro" id="IPR038152">
    <property type="entry name" value="Carbam_trans_C_sf"/>
</dbReference>
<dbReference type="InterPro" id="IPR051338">
    <property type="entry name" value="NodU/CmcH_Carbamoyltrnsfr"/>
</dbReference>
<dbReference type="EMBL" id="JACRSQ010000032">
    <property type="protein sequence ID" value="MBC8544811.1"/>
    <property type="molecule type" value="Genomic_DNA"/>
</dbReference>
<dbReference type="RefSeq" id="WP_177714094.1">
    <property type="nucleotide sequence ID" value="NZ_JACRSQ010000032.1"/>
</dbReference>
<dbReference type="InterPro" id="IPR031730">
    <property type="entry name" value="Carbam_trans_C"/>
</dbReference>
<keyword evidence="5" id="KW-1185">Reference proteome</keyword>
<evidence type="ECO:0000259" key="3">
    <source>
        <dbReference type="Pfam" id="PF16861"/>
    </source>
</evidence>
<dbReference type="Pfam" id="PF16861">
    <property type="entry name" value="Carbam_trans_C"/>
    <property type="match status" value="1"/>
</dbReference>
<dbReference type="GO" id="GO:0003824">
    <property type="term" value="F:catalytic activity"/>
    <property type="evidence" value="ECO:0007669"/>
    <property type="project" value="InterPro"/>
</dbReference>
<dbReference type="InterPro" id="IPR003696">
    <property type="entry name" value="Carbtransf_dom"/>
</dbReference>
<dbReference type="Gene3D" id="3.30.420.40">
    <property type="match status" value="1"/>
</dbReference>
<comment type="caution">
    <text evidence="4">The sequence shown here is derived from an EMBL/GenBank/DDBJ whole genome shotgun (WGS) entry which is preliminary data.</text>
</comment>
<feature type="domain" description="Carbamoyltransferase" evidence="2">
    <location>
        <begin position="290"/>
        <end position="336"/>
    </location>
</feature>
<name>A0A926DVF8_9FIRM</name>
<dbReference type="Pfam" id="PF02543">
    <property type="entry name" value="Carbam_trans_N"/>
    <property type="match status" value="1"/>
</dbReference>
<dbReference type="Gene3D" id="3.90.870.20">
    <property type="entry name" value="Carbamoyltransferase, C-terminal domain"/>
    <property type="match status" value="1"/>
</dbReference>
<dbReference type="Proteomes" id="UP000657006">
    <property type="component" value="Unassembled WGS sequence"/>
</dbReference>
<accession>A0A926DVF8</accession>
<dbReference type="AlphaFoldDB" id="A0A926DVF8"/>
<protein>
    <submittedName>
        <fullName evidence="4">Carbamoyltransferase</fullName>
    </submittedName>
</protein>
<gene>
    <name evidence="4" type="ORF">H8730_14780</name>
</gene>
<evidence type="ECO:0000256" key="1">
    <source>
        <dbReference type="ARBA" id="ARBA00006129"/>
    </source>
</evidence>
<feature type="domain" description="Carbamoyltransferase C-terminal" evidence="3">
    <location>
        <begin position="394"/>
        <end position="550"/>
    </location>
</feature>
<evidence type="ECO:0000313" key="5">
    <source>
        <dbReference type="Proteomes" id="UP000657006"/>
    </source>
</evidence>
<comment type="similarity">
    <text evidence="1">Belongs to the NodU/CmcH family.</text>
</comment>
<organism evidence="4 5">
    <name type="scientific">Bianquea renquensis</name>
    <dbReference type="NCBI Taxonomy" id="2763661"/>
    <lineage>
        <taxon>Bacteria</taxon>
        <taxon>Bacillati</taxon>
        <taxon>Bacillota</taxon>
        <taxon>Clostridia</taxon>
        <taxon>Eubacteriales</taxon>
        <taxon>Bianqueaceae</taxon>
        <taxon>Bianquea</taxon>
    </lineage>
</organism>
<sequence>MTDGYYLFTYLEIDPLGSVYGLSQRHDCNVSLWEKNGETVSLKRYWELERLTGRKEYRGAFCDVEQALCFLNTLLDEFGLTTDDMEAILGTPGLDTDDKYADDESTRTISYHSICHLFSGILSDTEIFYHQNIIGLAVDAGPDVLIQKDLKELFYYAGCVVDHGRVTIFPVSSPALLWMIASSHYQLKEGTLMALASASKSKSLEQFSACLDKQMDGDAGKFIKYFHELVSRIDGYEEKEKERLFNEMDPLFSVRDNKISMVMKEVQKVSINMMATNIEDILEEYLIDPEQTYLSVSGGYALNCPTNSYLLEKYHFKDFITAPCVNDSGISMGMALFYFWKNMGTFNFKLQTAYYGCVDPLAGDVFERGIYRPYIAGITDFNEAVFVSDINRAPVVWFDGASEIGPRALGNRSLLAAPTSLYMKDELNRIKQRQWWRPVAPIVLQEKAHEWFKDSSHSPFMLRTFEILSDKRERIPAVAHIDNSARIQTINENDNPLLYRAIQGFEEATGVPILCNTSLNDRGEPIVNTAEEALNFALRKRIEIMYVNGKRVQLQNHQAYPSDRPLTRRTLVEEPPVDERQRISAQYNPYGIDDESLGLYYMMPEVYASYDLRDKDSSRFLHLFTSRIKKMVR</sequence>